<protein>
    <recommendedName>
        <fullName evidence="4">SipW-cognate class signal peptide</fullName>
    </recommendedName>
</protein>
<reference evidence="2 3" key="1">
    <citation type="journal article" date="2016" name="Nat. Commun.">
        <title>Thousands of microbial genomes shed light on interconnected biogeochemical processes in an aquifer system.</title>
        <authorList>
            <person name="Anantharaman K."/>
            <person name="Brown C.T."/>
            <person name="Hug L.A."/>
            <person name="Sharon I."/>
            <person name="Castelle C.J."/>
            <person name="Probst A.J."/>
            <person name="Thomas B.C."/>
            <person name="Singh A."/>
            <person name="Wilkins M.J."/>
            <person name="Karaoz U."/>
            <person name="Brodie E.L."/>
            <person name="Williams K.H."/>
            <person name="Hubbard S.S."/>
            <person name="Banfield J.F."/>
        </authorList>
    </citation>
    <scope>NUCLEOTIDE SEQUENCE [LARGE SCALE GENOMIC DNA]</scope>
</reference>
<dbReference type="AlphaFoldDB" id="A0A1G2LE57"/>
<evidence type="ECO:0000313" key="2">
    <source>
        <dbReference type="EMBL" id="OHA09907.1"/>
    </source>
</evidence>
<accession>A0A1G2LE57</accession>
<dbReference type="NCBIfam" id="TIGR04088">
    <property type="entry name" value="cognate_SipW"/>
    <property type="match status" value="1"/>
</dbReference>
<gene>
    <name evidence="2" type="ORF">A3A44_01575</name>
</gene>
<feature type="region of interest" description="Disordered" evidence="1">
    <location>
        <begin position="112"/>
        <end position="132"/>
    </location>
</feature>
<evidence type="ECO:0008006" key="4">
    <source>
        <dbReference type="Google" id="ProtNLM"/>
    </source>
</evidence>
<evidence type="ECO:0000313" key="3">
    <source>
        <dbReference type="Proteomes" id="UP000178977"/>
    </source>
</evidence>
<dbReference type="InterPro" id="IPR023833">
    <property type="entry name" value="Signal_pept_SipW-depend-type"/>
</dbReference>
<dbReference type="EMBL" id="MHQT01000010">
    <property type="protein sequence ID" value="OHA09907.1"/>
    <property type="molecule type" value="Genomic_DNA"/>
</dbReference>
<evidence type="ECO:0000256" key="1">
    <source>
        <dbReference type="SAM" id="MobiDB-lite"/>
    </source>
</evidence>
<organism evidence="2 3">
    <name type="scientific">Candidatus Sungbacteria bacterium RIFCSPLOWO2_01_FULL_60_25</name>
    <dbReference type="NCBI Taxonomy" id="1802281"/>
    <lineage>
        <taxon>Bacteria</taxon>
        <taxon>Candidatus Sungiibacteriota</taxon>
    </lineage>
</organism>
<proteinExistence type="predicted"/>
<comment type="caution">
    <text evidence="2">The sequence shown here is derived from an EMBL/GenBank/DDBJ whole genome shotgun (WGS) entry which is preliminary data.</text>
</comment>
<dbReference type="STRING" id="1802281.A3A44_01575"/>
<sequence>MRKIITSISVLGAVAVAVVGATVAFFNDTETSSGNVLTAGSIDLRVDSFGSTRNGVPLPNSSWFPAVDLTDEKFFEFRDVKPGDFFGRNLSLHVDSNPAWVCLLARNVDDDGNGLTDPEHEANDPSDGAGEGELAENLHMLAWLDSDADGRHDSNEPFLVDSFFDVFAELAMPIHDSTTGTPLDPSVPIELLQMDLCGGAHIVNPGTGAISCNGNNMGNKAQGDSLKADLVIYGEQSRNNPNFKCADVDLND</sequence>
<dbReference type="Proteomes" id="UP000178977">
    <property type="component" value="Unassembled WGS sequence"/>
</dbReference>
<name>A0A1G2LE57_9BACT</name>